<dbReference type="GO" id="GO:0046872">
    <property type="term" value="F:metal ion binding"/>
    <property type="evidence" value="ECO:0007669"/>
    <property type="project" value="UniProtKB-KW"/>
</dbReference>
<evidence type="ECO:0000256" key="5">
    <source>
        <dbReference type="ARBA" id="ARBA00022801"/>
    </source>
</evidence>
<organism evidence="17 18">
    <name type="scientific">Rhizoctonia solani</name>
    <dbReference type="NCBI Taxonomy" id="456999"/>
    <lineage>
        <taxon>Eukaryota</taxon>
        <taxon>Fungi</taxon>
        <taxon>Dikarya</taxon>
        <taxon>Basidiomycota</taxon>
        <taxon>Agaricomycotina</taxon>
        <taxon>Agaricomycetes</taxon>
        <taxon>Cantharellales</taxon>
        <taxon>Ceratobasidiaceae</taxon>
        <taxon>Rhizoctonia</taxon>
    </lineage>
</organism>
<dbReference type="InterPro" id="IPR038248">
    <property type="entry name" value="Dicer_dimer_sf"/>
</dbReference>
<dbReference type="SUPFAM" id="SSF69065">
    <property type="entry name" value="RNase III domain-like"/>
    <property type="match status" value="2"/>
</dbReference>
<comment type="caution">
    <text evidence="17">The sequence shown here is derived from an EMBL/GenBank/DDBJ whole genome shotgun (WGS) entry which is preliminary data.</text>
</comment>
<feature type="region of interest" description="Disordered" evidence="12">
    <location>
        <begin position="1"/>
        <end position="20"/>
    </location>
</feature>
<dbReference type="GO" id="GO:0005524">
    <property type="term" value="F:ATP binding"/>
    <property type="evidence" value="ECO:0007669"/>
    <property type="project" value="UniProtKB-KW"/>
</dbReference>
<keyword evidence="9" id="KW-0943">RNA-mediated gene silencing</keyword>
<feature type="non-terminal residue" evidence="17">
    <location>
        <position position="1"/>
    </location>
</feature>
<dbReference type="GO" id="GO:0004525">
    <property type="term" value="F:ribonuclease III activity"/>
    <property type="evidence" value="ECO:0007669"/>
    <property type="project" value="InterPro"/>
</dbReference>
<keyword evidence="8" id="KW-0460">Magnesium</keyword>
<dbReference type="SMART" id="SM00535">
    <property type="entry name" value="RIBOc"/>
    <property type="match status" value="2"/>
</dbReference>
<dbReference type="InterPro" id="IPR006935">
    <property type="entry name" value="Helicase/UvrB_N"/>
</dbReference>
<dbReference type="InterPro" id="IPR005034">
    <property type="entry name" value="Dicer_dimerisation"/>
</dbReference>
<evidence type="ECO:0000256" key="7">
    <source>
        <dbReference type="ARBA" id="ARBA00022840"/>
    </source>
</evidence>
<dbReference type="InterPro" id="IPR000999">
    <property type="entry name" value="RNase_III_dom"/>
</dbReference>
<dbReference type="Pfam" id="PF03368">
    <property type="entry name" value="Dicer_dimer"/>
    <property type="match status" value="1"/>
</dbReference>
<evidence type="ECO:0000313" key="17">
    <source>
        <dbReference type="EMBL" id="CAE6495216.1"/>
    </source>
</evidence>
<keyword evidence="6" id="KW-0347">Helicase</keyword>
<evidence type="ECO:0000256" key="10">
    <source>
        <dbReference type="ARBA" id="ARBA00023211"/>
    </source>
</evidence>
<feature type="domain" description="Dicer dsRNA-binding fold" evidence="16">
    <location>
        <begin position="598"/>
        <end position="690"/>
    </location>
</feature>
<dbReference type="GO" id="GO:0003677">
    <property type="term" value="F:DNA binding"/>
    <property type="evidence" value="ECO:0007669"/>
    <property type="project" value="InterPro"/>
</dbReference>
<evidence type="ECO:0000256" key="11">
    <source>
        <dbReference type="PROSITE-ProRule" id="PRU00657"/>
    </source>
</evidence>
<dbReference type="Pfam" id="PF04851">
    <property type="entry name" value="ResIII"/>
    <property type="match status" value="1"/>
</dbReference>
<name>A0A8H3HBZ9_9AGAM</name>
<evidence type="ECO:0000256" key="1">
    <source>
        <dbReference type="ARBA" id="ARBA00001936"/>
    </source>
</evidence>
<keyword evidence="2" id="KW-0479">Metal-binding</keyword>
<proteinExistence type="inferred from homology"/>
<dbReference type="InterPro" id="IPR036389">
    <property type="entry name" value="RNase_III_sf"/>
</dbReference>
<dbReference type="Gene3D" id="1.10.1520.10">
    <property type="entry name" value="Ribonuclease III domain"/>
    <property type="match status" value="2"/>
</dbReference>
<evidence type="ECO:0000259" key="15">
    <source>
        <dbReference type="PROSITE" id="PS51194"/>
    </source>
</evidence>
<sequence>ATKEWQRPGGSPGILSRPHFTTTSPPFRILFRNLMAQFATAPVAPVGSGGKLIPRLSQQEIFHRAIDENIICTMETGSGMFHIAILLLRHIISIRKIVSDSKKVAVFIVNSVPLAEQQAELLQSQLPLRVKKFYGSMGLNYWDRERWNEAFAELDVIVLTGQVLHDLLNRGHWSLNKVVSLLVFSEAHHCNKNHVYANIMRTHYGHCPISERPRIFGMTASPIFNIRNPVQSLERLQENMDSKVLAVRDSTFELALNAPKPAEFMMEPPPPASVYSDYPTPNMWTIFSEFEYLIFPEPGDIKDLSGRFEHVLNELGPLAADYFVLLHIHQTIEKNDTQSTIPGRDSLEETPEPSKANGGLSIDPRRNWSDLNNKYHESRACIQERIQGLDKLRMLSWFTPKLHALIAILEANRTADFNALVIVEQRQVASVLTWLLSFVPELRGWARASALSGQGYEGNLSYGTTSRARVSQQSTLRDFRSGSINLLITTSMAEVGLDFPACKLVIRLHAPQTMASYLQSRGIARNHGSAYVVLVDPEGKKRYRSLQDAEAHLRRLYQNAGDDQPQTSDDTNVQEKEEVGDERYNIKSTGAVVTPSTAISILYLWCSLLAVDQFTRPLVPEFHMTGNYMCNLTIPPSIINPSLCGSMQGPERATWGGARRAAAYLLVKKLHQLGILNDGLIPVKKSESYREDGSRHVCEAPQMEDPSFNTLLPWGDVWQSGSPVWMSAISLGGSLPLIALVTGRRQTERELIIDKGDDCIRIKIHYGRLLDFISEEEKLVQLETMQRYSSCVILWAITSRRLPLRPSCFFIPLTDPEGLPDYDKMNGLSTNVIELHKDAWSNLEFMERHVMEAHRLGSTVYKPLGLRSEVALSSHPITLEGQAKCREVDHETYRSYWEAALNTVKRRSHLDIPEDDLWVELISINKAQFQPQNGLYGLVKLTNSSQPVVEPSRIIIPSHMARVSPIAADIIEAGTLLPDILGQLALFNLMDSVNESLQTRGVPFELLLEALTLPSVQAGFDNQRLKVIGNSVLNLCLSTHPFVKYQGHHGGQLSAMKDSVISDDNLAKIGRQSPLPRFIINDSLLTDKLWGPLPSSTISETRNDFDEEQTISGEKHEFEEVNFHAPGLVDCTKSTLGAAYLSCGIGAALEVGHALGLPLGGPTPWHLRQEALAFFQTCEMTELFAAIEEKFEYKFQNSTLVAEAFRHTTYNLPQGPSYHRLEFLGGSLFDLYAARYAYLKFPDMTAEQISSTRGRLASASVLGKLAVNLGLHKFILSSSANLQKVVADFAREVEFVSLEETLQSYWKIDPPKVIVDVFKATLGAIYVDSPFNLELVFERIHRIAAEIVEYLGPGMPMDPASELVHWLTSQGCQAQENTIFKYGNVQFKLDQRKASKPGYG</sequence>
<keyword evidence="3" id="KW-0677">Repeat</keyword>
<dbReference type="InterPro" id="IPR027417">
    <property type="entry name" value="P-loop_NTPase"/>
</dbReference>
<feature type="domain" description="RNase III" evidence="13">
    <location>
        <begin position="1184"/>
        <end position="1330"/>
    </location>
</feature>
<dbReference type="CDD" id="cd18034">
    <property type="entry name" value="DEXHc_dicer"/>
    <property type="match status" value="1"/>
</dbReference>
<dbReference type="InterPro" id="IPR014001">
    <property type="entry name" value="Helicase_ATP-bd"/>
</dbReference>
<evidence type="ECO:0000313" key="18">
    <source>
        <dbReference type="Proteomes" id="UP000663888"/>
    </source>
</evidence>
<reference evidence="17" key="1">
    <citation type="submission" date="2021-01" db="EMBL/GenBank/DDBJ databases">
        <authorList>
            <person name="Kaushik A."/>
        </authorList>
    </citation>
    <scope>NUCLEOTIDE SEQUENCE</scope>
    <source>
        <strain evidence="17">AG4-R118</strain>
    </source>
</reference>
<keyword evidence="10" id="KW-0464">Manganese</keyword>
<keyword evidence="7" id="KW-0067">ATP-binding</keyword>
<feature type="domain" description="Helicase ATP-binding" evidence="14">
    <location>
        <begin position="61"/>
        <end position="240"/>
    </location>
</feature>
<keyword evidence="11" id="KW-0694">RNA-binding</keyword>
<evidence type="ECO:0000256" key="2">
    <source>
        <dbReference type="ARBA" id="ARBA00022723"/>
    </source>
</evidence>
<dbReference type="PROSITE" id="PS50142">
    <property type="entry name" value="RNASE_3_2"/>
    <property type="match status" value="2"/>
</dbReference>
<dbReference type="SMART" id="SM00490">
    <property type="entry name" value="HELICc"/>
    <property type="match status" value="1"/>
</dbReference>
<evidence type="ECO:0000256" key="12">
    <source>
        <dbReference type="SAM" id="MobiDB-lite"/>
    </source>
</evidence>
<dbReference type="Proteomes" id="UP000663888">
    <property type="component" value="Unassembled WGS sequence"/>
</dbReference>
<evidence type="ECO:0000256" key="6">
    <source>
        <dbReference type="ARBA" id="ARBA00022806"/>
    </source>
</evidence>
<evidence type="ECO:0008006" key="19">
    <source>
        <dbReference type="Google" id="ProtNLM"/>
    </source>
</evidence>
<dbReference type="Gene3D" id="3.40.50.300">
    <property type="entry name" value="P-loop containing nucleotide triphosphate hydrolases"/>
    <property type="match status" value="2"/>
</dbReference>
<evidence type="ECO:0000256" key="4">
    <source>
        <dbReference type="ARBA" id="ARBA00022741"/>
    </source>
</evidence>
<dbReference type="GO" id="GO:0006396">
    <property type="term" value="P:RNA processing"/>
    <property type="evidence" value="ECO:0007669"/>
    <property type="project" value="InterPro"/>
</dbReference>
<dbReference type="SUPFAM" id="SSF52540">
    <property type="entry name" value="P-loop containing nucleoside triphosphate hydrolases"/>
    <property type="match status" value="1"/>
</dbReference>
<gene>
    <name evidence="17" type="ORF">RDB_LOCUS146045</name>
</gene>
<comment type="similarity">
    <text evidence="11">Belongs to the helicase family. Dicer subfamily.</text>
</comment>
<evidence type="ECO:0000259" key="13">
    <source>
        <dbReference type="PROSITE" id="PS50142"/>
    </source>
</evidence>
<feature type="domain" description="RNase III" evidence="13">
    <location>
        <begin position="986"/>
        <end position="1144"/>
    </location>
</feature>
<dbReference type="GO" id="GO:0004386">
    <property type="term" value="F:helicase activity"/>
    <property type="evidence" value="ECO:0007669"/>
    <property type="project" value="UniProtKB-KW"/>
</dbReference>
<dbReference type="CDD" id="cd00593">
    <property type="entry name" value="RIBOc"/>
    <property type="match status" value="2"/>
</dbReference>
<keyword evidence="5" id="KW-0378">Hydrolase</keyword>
<dbReference type="Pfam" id="PF00636">
    <property type="entry name" value="Ribonuclease_3"/>
    <property type="match status" value="2"/>
</dbReference>
<evidence type="ECO:0000259" key="14">
    <source>
        <dbReference type="PROSITE" id="PS51192"/>
    </source>
</evidence>
<dbReference type="PROSITE" id="PS51327">
    <property type="entry name" value="DICER_DSRBF"/>
    <property type="match status" value="1"/>
</dbReference>
<dbReference type="PANTHER" id="PTHR14950:SF37">
    <property type="entry name" value="ENDORIBONUCLEASE DICER"/>
    <property type="match status" value="1"/>
</dbReference>
<evidence type="ECO:0000259" key="16">
    <source>
        <dbReference type="PROSITE" id="PS51327"/>
    </source>
</evidence>
<dbReference type="PANTHER" id="PTHR14950">
    <property type="entry name" value="DICER-RELATED"/>
    <property type="match status" value="1"/>
</dbReference>
<feature type="region of interest" description="Disordered" evidence="12">
    <location>
        <begin position="558"/>
        <end position="581"/>
    </location>
</feature>
<feature type="domain" description="Helicase C-terminal" evidence="15">
    <location>
        <begin position="401"/>
        <end position="579"/>
    </location>
</feature>
<dbReference type="Gene3D" id="3.30.160.380">
    <property type="entry name" value="Dicer dimerisation domain"/>
    <property type="match status" value="1"/>
</dbReference>
<dbReference type="GO" id="GO:0031047">
    <property type="term" value="P:regulatory ncRNA-mediated gene silencing"/>
    <property type="evidence" value="ECO:0007669"/>
    <property type="project" value="UniProtKB-KW"/>
</dbReference>
<feature type="region of interest" description="Disordered" evidence="12">
    <location>
        <begin position="335"/>
        <end position="365"/>
    </location>
</feature>
<evidence type="ECO:0000256" key="9">
    <source>
        <dbReference type="ARBA" id="ARBA00023158"/>
    </source>
</evidence>
<dbReference type="EMBL" id="CAJMWX010001541">
    <property type="protein sequence ID" value="CAE6495216.1"/>
    <property type="molecule type" value="Genomic_DNA"/>
</dbReference>
<keyword evidence="4" id="KW-0547">Nucleotide-binding</keyword>
<protein>
    <recommendedName>
        <fullName evidence="19">Dicer-like protein 1</fullName>
    </recommendedName>
</protein>
<dbReference type="Pfam" id="PF00271">
    <property type="entry name" value="Helicase_C"/>
    <property type="match status" value="1"/>
</dbReference>
<dbReference type="PROSITE" id="PS51194">
    <property type="entry name" value="HELICASE_CTER"/>
    <property type="match status" value="1"/>
</dbReference>
<comment type="cofactor">
    <cofactor evidence="1">
        <name>Mn(2+)</name>
        <dbReference type="ChEBI" id="CHEBI:29035"/>
    </cofactor>
</comment>
<evidence type="ECO:0000256" key="3">
    <source>
        <dbReference type="ARBA" id="ARBA00022737"/>
    </source>
</evidence>
<accession>A0A8H3HBZ9</accession>
<dbReference type="PROSITE" id="PS51192">
    <property type="entry name" value="HELICASE_ATP_BIND_1"/>
    <property type="match status" value="1"/>
</dbReference>
<evidence type="ECO:0000256" key="8">
    <source>
        <dbReference type="ARBA" id="ARBA00022842"/>
    </source>
</evidence>
<dbReference type="InterPro" id="IPR001650">
    <property type="entry name" value="Helicase_C-like"/>
</dbReference>
<dbReference type="GO" id="GO:0003723">
    <property type="term" value="F:RNA binding"/>
    <property type="evidence" value="ECO:0007669"/>
    <property type="project" value="UniProtKB-UniRule"/>
</dbReference>